<dbReference type="Proteomes" id="UP001418222">
    <property type="component" value="Unassembled WGS sequence"/>
</dbReference>
<dbReference type="InterPro" id="IPR032675">
    <property type="entry name" value="LRR_dom_sf"/>
</dbReference>
<dbReference type="AlphaFoldDB" id="A0AAP0ASZ2"/>
<keyword evidence="3 5" id="KW-0732">Signal</keyword>
<evidence type="ECO:0000256" key="5">
    <source>
        <dbReference type="SAM" id="SignalP"/>
    </source>
</evidence>
<dbReference type="EMBL" id="JBBWWQ010000021">
    <property type="protein sequence ID" value="KAK8913934.1"/>
    <property type="molecule type" value="Genomic_DNA"/>
</dbReference>
<dbReference type="SUPFAM" id="SSF52058">
    <property type="entry name" value="L domain-like"/>
    <property type="match status" value="1"/>
</dbReference>
<evidence type="ECO:0000256" key="4">
    <source>
        <dbReference type="ARBA" id="ARBA00022737"/>
    </source>
</evidence>
<proteinExistence type="predicted"/>
<dbReference type="GO" id="GO:0005576">
    <property type="term" value="C:extracellular region"/>
    <property type="evidence" value="ECO:0007669"/>
    <property type="project" value="UniProtKB-SubCell"/>
</dbReference>
<evidence type="ECO:0000256" key="2">
    <source>
        <dbReference type="ARBA" id="ARBA00022525"/>
    </source>
</evidence>
<feature type="chain" id="PRO_5042884297" description="Leucine-rich repeat-containing N-terminal plant-type domain-containing protein" evidence="5">
    <location>
        <begin position="32"/>
        <end position="445"/>
    </location>
</feature>
<dbReference type="Gene3D" id="3.80.10.10">
    <property type="entry name" value="Ribonuclease Inhibitor"/>
    <property type="match status" value="1"/>
</dbReference>
<sequence>MTTHPNLPIPPTIPILLLLLLLLLSSSHAGAQSSNNITAPPPSVPCGCISPPPAASPSSEPQPSDFPNLKQYLAYKIIQRFKKTITCDPKNITAAWSGLLPCSYLGFFCETPPGLTDTPTIASIDFNGFRLCAPTLSGFLDAFPDLALFHANSNNFSGGVPDLSSLPFLYELDLSNNNHSGAFPAAVLSLSQLVFIDLRFNRFAGTVPASAFTLAAAVVLFLNNNLFSLQLPADIGESPVSYLTLANNAFTGPIPRSIGNASDTLLEVLFLNNLLSGCLPYEVGLLKSAVLFDAGFNRITGPIPYSFGCLSSVEQLNLAGNLLYGTVPDVVCRLAKVGKLENLSLSENYFTWVGHSCWGLIQSGVLDVRRNCIFGLPEQKPAAECVWFFAHHKYFCPLQLHIPSCLPHWGRNLTEASAGNSVTVPKGAAPANYMSYSDRHQPVGN</sequence>
<comment type="caution">
    <text evidence="6">The sequence shown here is derived from an EMBL/GenBank/DDBJ whole genome shotgun (WGS) entry which is preliminary data.</text>
</comment>
<reference evidence="6 7" key="1">
    <citation type="journal article" date="2022" name="Nat. Plants">
        <title>Genomes of leafy and leafless Platanthera orchids illuminate the evolution of mycoheterotrophy.</title>
        <authorList>
            <person name="Li M.H."/>
            <person name="Liu K.W."/>
            <person name="Li Z."/>
            <person name="Lu H.C."/>
            <person name="Ye Q.L."/>
            <person name="Zhang D."/>
            <person name="Wang J.Y."/>
            <person name="Li Y.F."/>
            <person name="Zhong Z.M."/>
            <person name="Liu X."/>
            <person name="Yu X."/>
            <person name="Liu D.K."/>
            <person name="Tu X.D."/>
            <person name="Liu B."/>
            <person name="Hao Y."/>
            <person name="Liao X.Y."/>
            <person name="Jiang Y.T."/>
            <person name="Sun W.H."/>
            <person name="Chen J."/>
            <person name="Chen Y.Q."/>
            <person name="Ai Y."/>
            <person name="Zhai J.W."/>
            <person name="Wu S.S."/>
            <person name="Zhou Z."/>
            <person name="Hsiao Y.Y."/>
            <person name="Wu W.L."/>
            <person name="Chen Y.Y."/>
            <person name="Lin Y.F."/>
            <person name="Hsu J.L."/>
            <person name="Li C.Y."/>
            <person name="Wang Z.W."/>
            <person name="Zhao X."/>
            <person name="Zhong W.Y."/>
            <person name="Ma X.K."/>
            <person name="Ma L."/>
            <person name="Huang J."/>
            <person name="Chen G.Z."/>
            <person name="Huang M.Z."/>
            <person name="Huang L."/>
            <person name="Peng D.H."/>
            <person name="Luo Y.B."/>
            <person name="Zou S.Q."/>
            <person name="Chen S.P."/>
            <person name="Lan S."/>
            <person name="Tsai W.C."/>
            <person name="Van de Peer Y."/>
            <person name="Liu Z.J."/>
        </authorList>
    </citation>
    <scope>NUCLEOTIDE SEQUENCE [LARGE SCALE GENOMIC DNA]</scope>
    <source>
        <strain evidence="6">Lor287</strain>
    </source>
</reference>
<keyword evidence="7" id="KW-1185">Reference proteome</keyword>
<accession>A0AAP0ASZ2</accession>
<keyword evidence="4" id="KW-0677">Repeat</keyword>
<evidence type="ECO:0000313" key="7">
    <source>
        <dbReference type="Proteomes" id="UP001418222"/>
    </source>
</evidence>
<evidence type="ECO:0008006" key="8">
    <source>
        <dbReference type="Google" id="ProtNLM"/>
    </source>
</evidence>
<organism evidence="6 7">
    <name type="scientific">Platanthera zijinensis</name>
    <dbReference type="NCBI Taxonomy" id="2320716"/>
    <lineage>
        <taxon>Eukaryota</taxon>
        <taxon>Viridiplantae</taxon>
        <taxon>Streptophyta</taxon>
        <taxon>Embryophyta</taxon>
        <taxon>Tracheophyta</taxon>
        <taxon>Spermatophyta</taxon>
        <taxon>Magnoliopsida</taxon>
        <taxon>Liliopsida</taxon>
        <taxon>Asparagales</taxon>
        <taxon>Orchidaceae</taxon>
        <taxon>Orchidoideae</taxon>
        <taxon>Orchideae</taxon>
        <taxon>Orchidinae</taxon>
        <taxon>Platanthera</taxon>
    </lineage>
</organism>
<dbReference type="PANTHER" id="PTHR32093">
    <property type="entry name" value="LEUCINE-RICH REPEAT EXTENSIN-LIKE PROTEIN 3-RELATED"/>
    <property type="match status" value="1"/>
</dbReference>
<keyword evidence="2" id="KW-0964">Secreted</keyword>
<evidence type="ECO:0000313" key="6">
    <source>
        <dbReference type="EMBL" id="KAK8913934.1"/>
    </source>
</evidence>
<dbReference type="PANTHER" id="PTHR32093:SF128">
    <property type="entry name" value="LEUCINE-RICH REPEAT-CONTAINING N-TERMINAL PLANT-TYPE DOMAIN-CONTAINING PROTEIN"/>
    <property type="match status" value="1"/>
</dbReference>
<name>A0AAP0ASZ2_9ASPA</name>
<evidence type="ECO:0000256" key="1">
    <source>
        <dbReference type="ARBA" id="ARBA00004613"/>
    </source>
</evidence>
<gene>
    <name evidence="6" type="ORF">KSP39_PZI024025</name>
</gene>
<evidence type="ECO:0000256" key="3">
    <source>
        <dbReference type="ARBA" id="ARBA00022729"/>
    </source>
</evidence>
<protein>
    <recommendedName>
        <fullName evidence="8">Leucine-rich repeat-containing N-terminal plant-type domain-containing protein</fullName>
    </recommendedName>
</protein>
<comment type="subcellular location">
    <subcellularLocation>
        <location evidence="1">Secreted</location>
    </subcellularLocation>
</comment>
<dbReference type="InterPro" id="IPR051582">
    <property type="entry name" value="LRR_extensin-like_regulator"/>
</dbReference>
<feature type="signal peptide" evidence="5">
    <location>
        <begin position="1"/>
        <end position="31"/>
    </location>
</feature>